<protein>
    <submittedName>
        <fullName evidence="2">Uncharacterized protein</fullName>
    </submittedName>
</protein>
<gene>
    <name evidence="2" type="ORF">Tsubulata_051236</name>
</gene>
<dbReference type="AlphaFoldDB" id="A0A9Q0JFG4"/>
<reference evidence="2" key="1">
    <citation type="submission" date="2022-02" db="EMBL/GenBank/DDBJ databases">
        <authorList>
            <person name="Henning P.M."/>
            <person name="McCubbin A.G."/>
            <person name="Shore J.S."/>
        </authorList>
    </citation>
    <scope>NUCLEOTIDE SEQUENCE</scope>
    <source>
        <strain evidence="2">F60SS</strain>
        <tissue evidence="2">Leaves</tissue>
    </source>
</reference>
<comment type="caution">
    <text evidence="2">The sequence shown here is derived from an EMBL/GenBank/DDBJ whole genome shotgun (WGS) entry which is preliminary data.</text>
</comment>
<sequence length="82" mass="9287">MYGDRAESEMERVKKILHELLKEYEAKSRNLQPSDLYSSITESSSSSSTCSSSKAWPHCWFKDEDVEADADGVVYESELSMA</sequence>
<evidence type="ECO:0000313" key="3">
    <source>
        <dbReference type="Proteomes" id="UP001141552"/>
    </source>
</evidence>
<accession>A0A9Q0JFG4</accession>
<evidence type="ECO:0000256" key="1">
    <source>
        <dbReference type="SAM" id="Coils"/>
    </source>
</evidence>
<evidence type="ECO:0000313" key="2">
    <source>
        <dbReference type="EMBL" id="KAJ4840781.1"/>
    </source>
</evidence>
<keyword evidence="3" id="KW-1185">Reference proteome</keyword>
<name>A0A9Q0JFG4_9ROSI</name>
<feature type="coiled-coil region" evidence="1">
    <location>
        <begin position="3"/>
        <end position="30"/>
    </location>
</feature>
<dbReference type="EMBL" id="JAKUCV010002959">
    <property type="protein sequence ID" value="KAJ4840781.1"/>
    <property type="molecule type" value="Genomic_DNA"/>
</dbReference>
<dbReference type="Proteomes" id="UP001141552">
    <property type="component" value="Unassembled WGS sequence"/>
</dbReference>
<reference evidence="2" key="2">
    <citation type="journal article" date="2023" name="Plants (Basel)">
        <title>Annotation of the Turnera subulata (Passifloraceae) Draft Genome Reveals the S-Locus Evolved after the Divergence of Turneroideae from Passifloroideae in a Stepwise Manner.</title>
        <authorList>
            <person name="Henning P.M."/>
            <person name="Roalson E.H."/>
            <person name="Mir W."/>
            <person name="McCubbin A.G."/>
            <person name="Shore J.S."/>
        </authorList>
    </citation>
    <scope>NUCLEOTIDE SEQUENCE</scope>
    <source>
        <strain evidence="2">F60SS</strain>
    </source>
</reference>
<proteinExistence type="predicted"/>
<organism evidence="2 3">
    <name type="scientific">Turnera subulata</name>
    <dbReference type="NCBI Taxonomy" id="218843"/>
    <lineage>
        <taxon>Eukaryota</taxon>
        <taxon>Viridiplantae</taxon>
        <taxon>Streptophyta</taxon>
        <taxon>Embryophyta</taxon>
        <taxon>Tracheophyta</taxon>
        <taxon>Spermatophyta</taxon>
        <taxon>Magnoliopsida</taxon>
        <taxon>eudicotyledons</taxon>
        <taxon>Gunneridae</taxon>
        <taxon>Pentapetalae</taxon>
        <taxon>rosids</taxon>
        <taxon>fabids</taxon>
        <taxon>Malpighiales</taxon>
        <taxon>Passifloraceae</taxon>
        <taxon>Turnera</taxon>
    </lineage>
</organism>
<keyword evidence="1" id="KW-0175">Coiled coil</keyword>